<dbReference type="EMBL" id="MU006710">
    <property type="protein sequence ID" value="KAF2629368.1"/>
    <property type="molecule type" value="Genomic_DNA"/>
</dbReference>
<comment type="caution">
    <text evidence="1">The sequence shown here is derived from an EMBL/GenBank/DDBJ whole genome shotgun (WGS) entry which is preliminary data.</text>
</comment>
<evidence type="ECO:0000313" key="1">
    <source>
        <dbReference type="EMBL" id="KAF2629368.1"/>
    </source>
</evidence>
<protein>
    <submittedName>
        <fullName evidence="1">MFS general substrate transporter</fullName>
    </submittedName>
</protein>
<accession>A0ACB6S5X1</accession>
<proteinExistence type="predicted"/>
<dbReference type="Proteomes" id="UP000799754">
    <property type="component" value="Unassembled WGS sequence"/>
</dbReference>
<name>A0ACB6S5X1_9PLEO</name>
<reference evidence="1" key="1">
    <citation type="journal article" date="2020" name="Stud. Mycol.">
        <title>101 Dothideomycetes genomes: a test case for predicting lifestyles and emergence of pathogens.</title>
        <authorList>
            <person name="Haridas S."/>
            <person name="Albert R."/>
            <person name="Binder M."/>
            <person name="Bloem J."/>
            <person name="Labutti K."/>
            <person name="Salamov A."/>
            <person name="Andreopoulos B."/>
            <person name="Baker S."/>
            <person name="Barry K."/>
            <person name="Bills G."/>
            <person name="Bluhm B."/>
            <person name="Cannon C."/>
            <person name="Castanera R."/>
            <person name="Culley D."/>
            <person name="Daum C."/>
            <person name="Ezra D."/>
            <person name="Gonzalez J."/>
            <person name="Henrissat B."/>
            <person name="Kuo A."/>
            <person name="Liang C."/>
            <person name="Lipzen A."/>
            <person name="Lutzoni F."/>
            <person name="Magnuson J."/>
            <person name="Mondo S."/>
            <person name="Nolan M."/>
            <person name="Ohm R."/>
            <person name="Pangilinan J."/>
            <person name="Park H.-J."/>
            <person name="Ramirez L."/>
            <person name="Alfaro M."/>
            <person name="Sun H."/>
            <person name="Tritt A."/>
            <person name="Yoshinaga Y."/>
            <person name="Zwiers L.-H."/>
            <person name="Turgeon B."/>
            <person name="Goodwin S."/>
            <person name="Spatafora J."/>
            <person name="Crous P."/>
            <person name="Grigoriev I."/>
        </authorList>
    </citation>
    <scope>NUCLEOTIDE SEQUENCE</scope>
    <source>
        <strain evidence="1">CBS 525.71</strain>
    </source>
</reference>
<keyword evidence="2" id="KW-1185">Reference proteome</keyword>
<evidence type="ECO:0000313" key="2">
    <source>
        <dbReference type="Proteomes" id="UP000799754"/>
    </source>
</evidence>
<gene>
    <name evidence="1" type="ORF">BU25DRAFT_489948</name>
</gene>
<organism evidence="1 2">
    <name type="scientific">Macroventuria anomochaeta</name>
    <dbReference type="NCBI Taxonomy" id="301207"/>
    <lineage>
        <taxon>Eukaryota</taxon>
        <taxon>Fungi</taxon>
        <taxon>Dikarya</taxon>
        <taxon>Ascomycota</taxon>
        <taxon>Pezizomycotina</taxon>
        <taxon>Dothideomycetes</taxon>
        <taxon>Pleosporomycetidae</taxon>
        <taxon>Pleosporales</taxon>
        <taxon>Pleosporineae</taxon>
        <taxon>Didymellaceae</taxon>
        <taxon>Macroventuria</taxon>
    </lineage>
</organism>
<sequence length="302" mass="34488">MADDTLRNGFLAKPKNLFQDPEARCRWKLDCLLLVYVFIAGILKEMDQDATTQAYVSGMKEDPPFNSNEIVWFQTYFSIPYAVCIVLAQIIQTKVRPSLFLPACEICWGIMMLFTYLARSATTIYILHFFLGMFSARSWPGIVALLYNWYTLTELVLRLAIFNMSDVAGSVFLGLAQAELHRSLDAFCQYAWSNRANAYFLLYLKDVADLAGHKLYSTYQVNAIPFGGYTFTIAARIVYSSISGCKQWRWQVYIFLAWVHVVSTAVLAVWPKSHATIMAFYFLTCMTEADFPILIAWLGDIL</sequence>